<gene>
    <name evidence="12" type="ORF">AMSG_07190</name>
</gene>
<dbReference type="PANTHER" id="PTHR22883:SF43">
    <property type="entry name" value="PALMITOYLTRANSFERASE APP"/>
    <property type="match status" value="1"/>
</dbReference>
<feature type="transmembrane region" description="Helical" evidence="10">
    <location>
        <begin position="223"/>
        <end position="247"/>
    </location>
</feature>
<comment type="catalytic activity">
    <reaction evidence="9 10">
        <text>L-cysteinyl-[protein] + hexadecanoyl-CoA = S-hexadecanoyl-L-cysteinyl-[protein] + CoA</text>
        <dbReference type="Rhea" id="RHEA:36683"/>
        <dbReference type="Rhea" id="RHEA-COMP:10131"/>
        <dbReference type="Rhea" id="RHEA-COMP:11032"/>
        <dbReference type="ChEBI" id="CHEBI:29950"/>
        <dbReference type="ChEBI" id="CHEBI:57287"/>
        <dbReference type="ChEBI" id="CHEBI:57379"/>
        <dbReference type="ChEBI" id="CHEBI:74151"/>
        <dbReference type="EC" id="2.3.1.225"/>
    </reaction>
</comment>
<evidence type="ECO:0000256" key="10">
    <source>
        <dbReference type="RuleBase" id="RU079119"/>
    </source>
</evidence>
<feature type="transmembrane region" description="Helical" evidence="10">
    <location>
        <begin position="180"/>
        <end position="203"/>
    </location>
</feature>
<evidence type="ECO:0000313" key="12">
    <source>
        <dbReference type="EMBL" id="KNC50940.1"/>
    </source>
</evidence>
<dbReference type="OMA" id="MRTTHEH"/>
<evidence type="ECO:0000259" key="11">
    <source>
        <dbReference type="Pfam" id="PF01529"/>
    </source>
</evidence>
<evidence type="ECO:0000256" key="3">
    <source>
        <dbReference type="ARBA" id="ARBA00022692"/>
    </source>
</evidence>
<comment type="domain">
    <text evidence="10">The DHHC domain is required for palmitoyltransferase activity.</text>
</comment>
<dbReference type="EMBL" id="GL349463">
    <property type="protein sequence ID" value="KNC50940.1"/>
    <property type="molecule type" value="Genomic_DNA"/>
</dbReference>
<dbReference type="GO" id="GO:0005794">
    <property type="term" value="C:Golgi apparatus"/>
    <property type="evidence" value="ECO:0007669"/>
    <property type="project" value="TreeGrafter"/>
</dbReference>
<keyword evidence="3 10" id="KW-0812">Transmembrane</keyword>
<comment type="subcellular location">
    <subcellularLocation>
        <location evidence="1">Endomembrane system</location>
        <topology evidence="1">Multi-pass membrane protein</topology>
    </subcellularLocation>
</comment>
<dbReference type="OrthoDB" id="9909019at2759"/>
<organism evidence="12 13">
    <name type="scientific">Thecamonas trahens ATCC 50062</name>
    <dbReference type="NCBI Taxonomy" id="461836"/>
    <lineage>
        <taxon>Eukaryota</taxon>
        <taxon>Apusozoa</taxon>
        <taxon>Apusomonadida</taxon>
        <taxon>Apusomonadidae</taxon>
        <taxon>Thecamonas</taxon>
    </lineage>
</organism>
<keyword evidence="5 10" id="KW-0472">Membrane</keyword>
<protein>
    <recommendedName>
        <fullName evidence="10">Palmitoyltransferase</fullName>
        <ecNumber evidence="10">2.3.1.225</ecNumber>
    </recommendedName>
</protein>
<feature type="transmembrane region" description="Helical" evidence="10">
    <location>
        <begin position="58"/>
        <end position="81"/>
    </location>
</feature>
<keyword evidence="8 10" id="KW-0012">Acyltransferase</keyword>
<keyword evidence="4 10" id="KW-1133">Transmembrane helix</keyword>
<feature type="domain" description="Palmitoyltransferase DHHC" evidence="11">
    <location>
        <begin position="134"/>
        <end position="261"/>
    </location>
</feature>
<accession>A0A0L0DFE0</accession>
<dbReference type="EC" id="2.3.1.225" evidence="10"/>
<dbReference type="Pfam" id="PF01529">
    <property type="entry name" value="DHHC"/>
    <property type="match status" value="1"/>
</dbReference>
<dbReference type="InterPro" id="IPR001594">
    <property type="entry name" value="Palmitoyltrfase_DHHC"/>
</dbReference>
<evidence type="ECO:0000313" key="13">
    <source>
        <dbReference type="Proteomes" id="UP000054408"/>
    </source>
</evidence>
<reference evidence="12 13" key="1">
    <citation type="submission" date="2010-05" db="EMBL/GenBank/DDBJ databases">
        <title>The Genome Sequence of Thecamonas trahens ATCC 50062.</title>
        <authorList>
            <consortium name="The Broad Institute Genome Sequencing Platform"/>
            <person name="Russ C."/>
            <person name="Cuomo C."/>
            <person name="Shea T."/>
            <person name="Young S.K."/>
            <person name="Zeng Q."/>
            <person name="Koehrsen M."/>
            <person name="Haas B."/>
            <person name="Borodovsky M."/>
            <person name="Guigo R."/>
            <person name="Alvarado L."/>
            <person name="Berlin A."/>
            <person name="Bochicchio J."/>
            <person name="Borenstein D."/>
            <person name="Chapman S."/>
            <person name="Chen Z."/>
            <person name="Freedman E."/>
            <person name="Gellesch M."/>
            <person name="Goldberg J."/>
            <person name="Griggs A."/>
            <person name="Gujja S."/>
            <person name="Heilman E."/>
            <person name="Heiman D."/>
            <person name="Hepburn T."/>
            <person name="Howarth C."/>
            <person name="Jen D."/>
            <person name="Larson L."/>
            <person name="Mehta T."/>
            <person name="Park D."/>
            <person name="Pearson M."/>
            <person name="Roberts A."/>
            <person name="Saif S."/>
            <person name="Shenoy N."/>
            <person name="Sisk P."/>
            <person name="Stolte C."/>
            <person name="Sykes S."/>
            <person name="Thomson T."/>
            <person name="Walk T."/>
            <person name="White J."/>
            <person name="Yandava C."/>
            <person name="Burger G."/>
            <person name="Gray M.W."/>
            <person name="Holland P.W.H."/>
            <person name="King N."/>
            <person name="Lang F.B.F."/>
            <person name="Roger A.J."/>
            <person name="Ruiz-Trillo I."/>
            <person name="Lander E."/>
            <person name="Nusbaum C."/>
        </authorList>
    </citation>
    <scope>NUCLEOTIDE SEQUENCE [LARGE SCALE GENOMIC DNA]</scope>
    <source>
        <strain evidence="12 13">ATCC 50062</strain>
    </source>
</reference>
<evidence type="ECO:0000256" key="5">
    <source>
        <dbReference type="ARBA" id="ARBA00023136"/>
    </source>
</evidence>
<dbReference type="GeneID" id="25566167"/>
<feature type="transmembrane region" description="Helical" evidence="10">
    <location>
        <begin position="25"/>
        <end position="46"/>
    </location>
</feature>
<dbReference type="PANTHER" id="PTHR22883">
    <property type="entry name" value="ZINC FINGER DHHC DOMAIN CONTAINING PROTEIN"/>
    <property type="match status" value="1"/>
</dbReference>
<dbReference type="InterPro" id="IPR039859">
    <property type="entry name" value="PFA4/ZDH16/20/ERF2-like"/>
</dbReference>
<dbReference type="PROSITE" id="PS50216">
    <property type="entry name" value="DHHC"/>
    <property type="match status" value="1"/>
</dbReference>
<dbReference type="RefSeq" id="XP_013756637.1">
    <property type="nucleotide sequence ID" value="XM_013901183.1"/>
</dbReference>
<evidence type="ECO:0000256" key="6">
    <source>
        <dbReference type="ARBA" id="ARBA00023139"/>
    </source>
</evidence>
<comment type="similarity">
    <text evidence="10">Belongs to the DHHC palmitoyltransferase family.</text>
</comment>
<dbReference type="STRING" id="461836.A0A0L0DFE0"/>
<dbReference type="GO" id="GO:0006612">
    <property type="term" value="P:protein targeting to membrane"/>
    <property type="evidence" value="ECO:0007669"/>
    <property type="project" value="TreeGrafter"/>
</dbReference>
<keyword evidence="6" id="KW-0564">Palmitate</keyword>
<dbReference type="Proteomes" id="UP000054408">
    <property type="component" value="Unassembled WGS sequence"/>
</dbReference>
<evidence type="ECO:0000256" key="4">
    <source>
        <dbReference type="ARBA" id="ARBA00022989"/>
    </source>
</evidence>
<keyword evidence="13" id="KW-1185">Reference proteome</keyword>
<evidence type="ECO:0000256" key="2">
    <source>
        <dbReference type="ARBA" id="ARBA00022679"/>
    </source>
</evidence>
<sequence>MAVVCPAVTEAVGAPPCLTSPSTAYAPLAIATLIVVGPAIAVFGVIPSQTLALAPAGAVATQLAVIVLAAASLAALIGAAWSDPGWLPPRAAVDEPDYRRWLPGSHRELPVRTAAGGEAGVALVSGEAEEGVGDKLCTTCGILRPPRSSHCRTCNVCVLRFDHHCIFVANCIGRRNHRSFVALHLIAGVLCVLLTCVCLAFAMAHLKTVGLRSSAVDVWALRLFIFTASTTSIYLAGYLLAMGGAYLRLVSRNVLTKESLNGSGDAVRAIYSRGVIANLWTFFTEPCPPRLIDLRP</sequence>
<name>A0A0L0DFE0_THETB</name>
<keyword evidence="7" id="KW-0449">Lipoprotein</keyword>
<proteinExistence type="inferred from homology"/>
<evidence type="ECO:0000256" key="8">
    <source>
        <dbReference type="ARBA" id="ARBA00023315"/>
    </source>
</evidence>
<dbReference type="eggNOG" id="KOG1311">
    <property type="taxonomic scope" value="Eukaryota"/>
</dbReference>
<dbReference type="GO" id="GO:0005783">
    <property type="term" value="C:endoplasmic reticulum"/>
    <property type="evidence" value="ECO:0007669"/>
    <property type="project" value="TreeGrafter"/>
</dbReference>
<evidence type="ECO:0000256" key="7">
    <source>
        <dbReference type="ARBA" id="ARBA00023288"/>
    </source>
</evidence>
<dbReference type="GO" id="GO:0019706">
    <property type="term" value="F:protein-cysteine S-palmitoyltransferase activity"/>
    <property type="evidence" value="ECO:0007669"/>
    <property type="project" value="UniProtKB-EC"/>
</dbReference>
<evidence type="ECO:0000256" key="1">
    <source>
        <dbReference type="ARBA" id="ARBA00004127"/>
    </source>
</evidence>
<dbReference type="AlphaFoldDB" id="A0A0L0DFE0"/>
<evidence type="ECO:0000256" key="9">
    <source>
        <dbReference type="ARBA" id="ARBA00048048"/>
    </source>
</evidence>
<keyword evidence="2 10" id="KW-0808">Transferase</keyword>